<gene>
    <name evidence="2" type="ORF">AW21_1729</name>
</gene>
<dbReference type="AlphaFoldDB" id="A0AAI8FUD3"/>
<sequence length="43" mass="5116">MVRILRKRNYQIIYKSMQNSKFNNLALLSAAVIIIFQIVDYIL</sequence>
<proteinExistence type="predicted"/>
<keyword evidence="1" id="KW-0812">Transmembrane</keyword>
<accession>A0AAI8FUD3</accession>
<evidence type="ECO:0000256" key="1">
    <source>
        <dbReference type="SAM" id="Phobius"/>
    </source>
</evidence>
<keyword evidence="1" id="KW-0472">Membrane</keyword>
<protein>
    <submittedName>
        <fullName evidence="2">Hydroxy/aromatic amino acid permease (HAAAP) family domain protein</fullName>
    </submittedName>
</protein>
<dbReference type="Proteomes" id="UP000031874">
    <property type="component" value="Chromosome"/>
</dbReference>
<evidence type="ECO:0000313" key="2">
    <source>
        <dbReference type="EMBL" id="AJI59837.1"/>
    </source>
</evidence>
<feature type="transmembrane region" description="Helical" evidence="1">
    <location>
        <begin position="21"/>
        <end position="39"/>
    </location>
</feature>
<reference evidence="2 3" key="1">
    <citation type="journal article" date="2015" name="Genome Announc.">
        <title>Genome sequencing of 18 francisella strains to aid in assay development and testing.</title>
        <authorList>
            <person name="Johnson S.L."/>
            <person name="Daligault H.E."/>
            <person name="Davenport K.W."/>
            <person name="Coyne S.R."/>
            <person name="Frey K.G."/>
            <person name="Koroleva G.I."/>
            <person name="Broomall S.M."/>
            <person name="Bishop-Lilly K.A."/>
            <person name="Bruce D.C."/>
            <person name="Chertkov O."/>
            <person name="Freitas T."/>
            <person name="Jaissle J."/>
            <person name="Ladner J.T."/>
            <person name="Rosenzweig C.N."/>
            <person name="Gibbons H.S."/>
            <person name="Palacios G.F."/>
            <person name="Redden C.L."/>
            <person name="Xu Y."/>
            <person name="Minogue T.D."/>
            <person name="Chain P.S."/>
        </authorList>
    </citation>
    <scope>NUCLEOTIDE SEQUENCE [LARGE SCALE GENOMIC DNA]</scope>
    <source>
        <strain evidence="2 3">LVS</strain>
    </source>
</reference>
<dbReference type="EMBL" id="CP009694">
    <property type="protein sequence ID" value="AJI59837.1"/>
    <property type="molecule type" value="Genomic_DNA"/>
</dbReference>
<organism evidence="2 3">
    <name type="scientific">Francisella tularensis subsp. holarctica (strain LVS)</name>
    <dbReference type="NCBI Taxonomy" id="376619"/>
    <lineage>
        <taxon>Bacteria</taxon>
        <taxon>Pseudomonadati</taxon>
        <taxon>Pseudomonadota</taxon>
        <taxon>Gammaproteobacteria</taxon>
        <taxon>Thiotrichales</taxon>
        <taxon>Francisellaceae</taxon>
        <taxon>Francisella</taxon>
    </lineage>
</organism>
<name>A0AAI8FUD3_FRATH</name>
<evidence type="ECO:0000313" key="3">
    <source>
        <dbReference type="Proteomes" id="UP000031874"/>
    </source>
</evidence>
<keyword evidence="1" id="KW-1133">Transmembrane helix</keyword>